<reference evidence="1" key="2">
    <citation type="submission" date="2020-11" db="EMBL/GenBank/DDBJ databases">
        <authorList>
            <person name="McCartney M.A."/>
            <person name="Auch B."/>
            <person name="Kono T."/>
            <person name="Mallez S."/>
            <person name="Becker A."/>
            <person name="Gohl D.M."/>
            <person name="Silverstein K.A.T."/>
            <person name="Koren S."/>
            <person name="Bechman K.B."/>
            <person name="Herman A."/>
            <person name="Abrahante J.E."/>
            <person name="Garbe J."/>
        </authorList>
    </citation>
    <scope>NUCLEOTIDE SEQUENCE</scope>
    <source>
        <strain evidence="1">Duluth1</strain>
        <tissue evidence="1">Whole animal</tissue>
    </source>
</reference>
<evidence type="ECO:0000313" key="1">
    <source>
        <dbReference type="EMBL" id="KAH3847065.1"/>
    </source>
</evidence>
<protein>
    <submittedName>
        <fullName evidence="1">Uncharacterized protein</fullName>
    </submittedName>
</protein>
<gene>
    <name evidence="1" type="ORF">DPMN_089377</name>
</gene>
<dbReference type="Proteomes" id="UP000828390">
    <property type="component" value="Unassembled WGS sequence"/>
</dbReference>
<evidence type="ECO:0000313" key="2">
    <source>
        <dbReference type="Proteomes" id="UP000828390"/>
    </source>
</evidence>
<sequence length="126" mass="14863">MHYILVAVLQSNANDLNWQQVRRTYMPVRKRLEHVVHENSMEDKSDAIVQAIERRQVEIIAEVGQRLLMEGCCNKRMELGGEIIRDMQCRDLDTILQKLRRRLSEVEREFLQGMYMKGSVGLDFEI</sequence>
<comment type="caution">
    <text evidence="1">The sequence shown here is derived from an EMBL/GenBank/DDBJ whole genome shotgun (WGS) entry which is preliminary data.</text>
</comment>
<name>A0A9D4QYT1_DREPO</name>
<proteinExistence type="predicted"/>
<organism evidence="1 2">
    <name type="scientific">Dreissena polymorpha</name>
    <name type="common">Zebra mussel</name>
    <name type="synonym">Mytilus polymorpha</name>
    <dbReference type="NCBI Taxonomy" id="45954"/>
    <lineage>
        <taxon>Eukaryota</taxon>
        <taxon>Metazoa</taxon>
        <taxon>Spiralia</taxon>
        <taxon>Lophotrochozoa</taxon>
        <taxon>Mollusca</taxon>
        <taxon>Bivalvia</taxon>
        <taxon>Autobranchia</taxon>
        <taxon>Heteroconchia</taxon>
        <taxon>Euheterodonta</taxon>
        <taxon>Imparidentia</taxon>
        <taxon>Neoheterodontei</taxon>
        <taxon>Myida</taxon>
        <taxon>Dreissenoidea</taxon>
        <taxon>Dreissenidae</taxon>
        <taxon>Dreissena</taxon>
    </lineage>
</organism>
<dbReference type="EMBL" id="JAIWYP010000003">
    <property type="protein sequence ID" value="KAH3847065.1"/>
    <property type="molecule type" value="Genomic_DNA"/>
</dbReference>
<accession>A0A9D4QYT1</accession>
<dbReference type="AlphaFoldDB" id="A0A9D4QYT1"/>
<keyword evidence="2" id="KW-1185">Reference proteome</keyword>
<reference evidence="1" key="1">
    <citation type="journal article" date="2019" name="bioRxiv">
        <title>The Genome of the Zebra Mussel, Dreissena polymorpha: A Resource for Invasive Species Research.</title>
        <authorList>
            <person name="McCartney M.A."/>
            <person name="Auch B."/>
            <person name="Kono T."/>
            <person name="Mallez S."/>
            <person name="Zhang Y."/>
            <person name="Obille A."/>
            <person name="Becker A."/>
            <person name="Abrahante J.E."/>
            <person name="Garbe J."/>
            <person name="Badalamenti J.P."/>
            <person name="Herman A."/>
            <person name="Mangelson H."/>
            <person name="Liachko I."/>
            <person name="Sullivan S."/>
            <person name="Sone E.D."/>
            <person name="Koren S."/>
            <person name="Silverstein K.A.T."/>
            <person name="Beckman K.B."/>
            <person name="Gohl D.M."/>
        </authorList>
    </citation>
    <scope>NUCLEOTIDE SEQUENCE</scope>
    <source>
        <strain evidence="1">Duluth1</strain>
        <tissue evidence="1">Whole animal</tissue>
    </source>
</reference>